<keyword evidence="5 10" id="KW-0220">Diaminopimelate biosynthesis</keyword>
<evidence type="ECO:0000256" key="5">
    <source>
        <dbReference type="ARBA" id="ARBA00022915"/>
    </source>
</evidence>
<dbReference type="Pfam" id="PF00701">
    <property type="entry name" value="DHDPS"/>
    <property type="match status" value="1"/>
</dbReference>
<dbReference type="PATRIC" id="fig|161398.10.peg.4258"/>
<comment type="similarity">
    <text evidence="10">Belongs to the DapA family.</text>
</comment>
<keyword evidence="7 10" id="KW-0456">Lyase</keyword>
<evidence type="ECO:0000256" key="3">
    <source>
        <dbReference type="ARBA" id="ARBA00012086"/>
    </source>
</evidence>
<dbReference type="SUPFAM" id="SSF51569">
    <property type="entry name" value="Aldolase"/>
    <property type="match status" value="1"/>
</dbReference>
<dbReference type="EC" id="4.3.3.7" evidence="3 10"/>
<dbReference type="PROSITE" id="PS00666">
    <property type="entry name" value="DHDPS_2"/>
    <property type="match status" value="1"/>
</dbReference>
<keyword evidence="6 10" id="KW-0457">Lysine biosynthesis</keyword>
<feature type="site" description="Part of a proton relay during catalysis" evidence="10">
    <location>
        <position position="152"/>
    </location>
</feature>
<dbReference type="PANTHER" id="PTHR12128:SF15">
    <property type="entry name" value="4-HYDROXY-TETRAHYDRODIPICOLINATE SYNTHASE 1, CHLOROPLASTIC"/>
    <property type="match status" value="1"/>
</dbReference>
<comment type="subunit">
    <text evidence="10">Homotetramer; dimer of dimers.</text>
</comment>
<evidence type="ECO:0000256" key="10">
    <source>
        <dbReference type="HAMAP-Rule" id="MF_00418"/>
    </source>
</evidence>
<feature type="active site" description="Proton donor/acceptor" evidence="10">
    <location>
        <position position="176"/>
    </location>
</feature>
<dbReference type="KEGG" id="pphe:PP2015_4151"/>
<dbReference type="PROSITE" id="PS00665">
    <property type="entry name" value="DHDPS_1"/>
    <property type="match status" value="1"/>
</dbReference>
<feature type="active site" description="Schiff-base intermediate with substrate" evidence="10">
    <location>
        <position position="204"/>
    </location>
</feature>
<dbReference type="NCBIfam" id="TIGR00674">
    <property type="entry name" value="dapA"/>
    <property type="match status" value="1"/>
</dbReference>
<dbReference type="HAMAP" id="MF_00418">
    <property type="entry name" value="DapA"/>
    <property type="match status" value="1"/>
</dbReference>
<evidence type="ECO:0000256" key="7">
    <source>
        <dbReference type="ARBA" id="ARBA00023239"/>
    </source>
</evidence>
<dbReference type="GO" id="GO:0019877">
    <property type="term" value="P:diaminopimelate biosynthetic process"/>
    <property type="evidence" value="ECO:0007669"/>
    <property type="project" value="UniProtKB-UniRule"/>
</dbReference>
<sequence>MYLISNTTNLQVIQSKESSELLLFYVRILALGIRILVKMQINEKLQQASLITAIKTPYLETGEIDLATYDTLVELQIDAGVDGIIVGGTTGEGQLMNWEEHLMLIAHTVSKYKQQILVIGNTGSNNTREAVKATEYGFATGMDAALQINPYYGRTSIEGVVKHFEKVLEIGPAFIYNVPGRTGQDLTPDIIEPLSKHKNFIGVKECAGNERIAHYEKQGIACWSGNDDEAHDARHLHGAHGVISVTSNIVPKLFKSLMNERNDDLNQSLQPLISWLFCEPNPIAINTALMMTGAVKPVFRLPYVPLSTPQQQQGLQLISELATGSYVGNVPSLLDSESIILC</sequence>
<name>A0A0S2K8E0_9GAMM</name>
<gene>
    <name evidence="10" type="primary">dapA</name>
    <name evidence="11" type="ORF">PP2015_4151</name>
</gene>
<keyword evidence="12" id="KW-1185">Reference proteome</keyword>
<feature type="site" description="Part of a proton relay during catalysis" evidence="10">
    <location>
        <position position="89"/>
    </location>
</feature>
<evidence type="ECO:0000256" key="4">
    <source>
        <dbReference type="ARBA" id="ARBA00022605"/>
    </source>
</evidence>
<comment type="catalytic activity">
    <reaction evidence="9 10">
        <text>L-aspartate 4-semialdehyde + pyruvate = (2S,4S)-4-hydroxy-2,3,4,5-tetrahydrodipicolinate + H2O + H(+)</text>
        <dbReference type="Rhea" id="RHEA:34171"/>
        <dbReference type="ChEBI" id="CHEBI:15361"/>
        <dbReference type="ChEBI" id="CHEBI:15377"/>
        <dbReference type="ChEBI" id="CHEBI:15378"/>
        <dbReference type="ChEBI" id="CHEBI:67139"/>
        <dbReference type="ChEBI" id="CHEBI:537519"/>
        <dbReference type="EC" id="4.3.3.7"/>
    </reaction>
</comment>
<dbReference type="PANTHER" id="PTHR12128">
    <property type="entry name" value="DIHYDRODIPICOLINATE SYNTHASE"/>
    <property type="match status" value="1"/>
</dbReference>
<evidence type="ECO:0000256" key="1">
    <source>
        <dbReference type="ARBA" id="ARBA00003294"/>
    </source>
</evidence>
<dbReference type="GO" id="GO:0009089">
    <property type="term" value="P:lysine biosynthetic process via diaminopimelate"/>
    <property type="evidence" value="ECO:0007669"/>
    <property type="project" value="UniProtKB-UniRule"/>
</dbReference>
<dbReference type="GO" id="GO:0005737">
    <property type="term" value="C:cytoplasm"/>
    <property type="evidence" value="ECO:0007669"/>
    <property type="project" value="UniProtKB-SubCell"/>
</dbReference>
<dbReference type="PRINTS" id="PR00146">
    <property type="entry name" value="DHPICSNTHASE"/>
</dbReference>
<evidence type="ECO:0000313" key="11">
    <source>
        <dbReference type="EMBL" id="ALO44618.1"/>
    </source>
</evidence>
<feature type="binding site" evidence="10">
    <location>
        <position position="90"/>
    </location>
    <ligand>
        <name>pyruvate</name>
        <dbReference type="ChEBI" id="CHEBI:15361"/>
    </ligand>
</feature>
<keyword evidence="8 10" id="KW-0704">Schiff base</keyword>
<evidence type="ECO:0000313" key="12">
    <source>
        <dbReference type="Proteomes" id="UP000061457"/>
    </source>
</evidence>
<dbReference type="CDD" id="cd00950">
    <property type="entry name" value="DHDPS"/>
    <property type="match status" value="1"/>
</dbReference>
<dbReference type="UniPathway" id="UPA00034">
    <property type="reaction ID" value="UER00017"/>
</dbReference>
<comment type="caution">
    <text evidence="10">Was originally thought to be a dihydrodipicolinate synthase (DHDPS), catalyzing the condensation of (S)-aspartate-beta-semialdehyde [(S)-ASA] and pyruvate to dihydrodipicolinate (DHDP). However, it was shown in E.coli that the product of the enzymatic reaction is not dihydrodipicolinate but in fact (4S)-4-hydroxy-2,3,4,5-tetrahydro-(2S)-dipicolinic acid (HTPA), and that the consecutive dehydration reaction leading to DHDP is not spontaneous but catalyzed by DapB.</text>
</comment>
<evidence type="ECO:0000256" key="8">
    <source>
        <dbReference type="ARBA" id="ARBA00023270"/>
    </source>
</evidence>
<evidence type="ECO:0000256" key="9">
    <source>
        <dbReference type="ARBA" id="ARBA00047836"/>
    </source>
</evidence>
<dbReference type="STRING" id="161398.PP2015_4151"/>
<feature type="binding site" evidence="10">
    <location>
        <position position="243"/>
    </location>
    <ligand>
        <name>pyruvate</name>
        <dbReference type="ChEBI" id="CHEBI:15361"/>
    </ligand>
</feature>
<dbReference type="Gene3D" id="3.20.20.70">
    <property type="entry name" value="Aldolase class I"/>
    <property type="match status" value="1"/>
</dbReference>
<comment type="function">
    <text evidence="1 10">Catalyzes the condensation of (S)-aspartate-beta-semialdehyde [(S)-ASA] and pyruvate to 4-hydroxy-tetrahydrodipicolinate (HTPA).</text>
</comment>
<accession>A0A0S2K8E0</accession>
<evidence type="ECO:0000256" key="2">
    <source>
        <dbReference type="ARBA" id="ARBA00005120"/>
    </source>
</evidence>
<evidence type="ECO:0000256" key="6">
    <source>
        <dbReference type="ARBA" id="ARBA00023154"/>
    </source>
</evidence>
<dbReference type="SMART" id="SM01130">
    <property type="entry name" value="DHDPS"/>
    <property type="match status" value="1"/>
</dbReference>
<dbReference type="InterPro" id="IPR002220">
    <property type="entry name" value="DapA-like"/>
</dbReference>
<comment type="pathway">
    <text evidence="2 10">Amino-acid biosynthesis; L-lysine biosynthesis via DAP pathway; (S)-tetrahydrodipicolinate from L-aspartate: step 3/4.</text>
</comment>
<comment type="subcellular location">
    <subcellularLocation>
        <location evidence="10">Cytoplasm</location>
    </subcellularLocation>
</comment>
<dbReference type="GO" id="GO:0008840">
    <property type="term" value="F:4-hydroxy-tetrahydrodipicolinate synthase activity"/>
    <property type="evidence" value="ECO:0007669"/>
    <property type="project" value="UniProtKB-UniRule"/>
</dbReference>
<keyword evidence="10" id="KW-0963">Cytoplasm</keyword>
<organism evidence="11 12">
    <name type="scientific">Pseudoalteromonas phenolica</name>
    <dbReference type="NCBI Taxonomy" id="161398"/>
    <lineage>
        <taxon>Bacteria</taxon>
        <taxon>Pseudomonadati</taxon>
        <taxon>Pseudomonadota</taxon>
        <taxon>Gammaproteobacteria</taxon>
        <taxon>Alteromonadales</taxon>
        <taxon>Pseudoalteromonadaceae</taxon>
        <taxon>Pseudoalteromonas</taxon>
    </lineage>
</organism>
<keyword evidence="4 10" id="KW-0028">Amino-acid biosynthesis</keyword>
<protein>
    <recommendedName>
        <fullName evidence="3 10">4-hydroxy-tetrahydrodipicolinate synthase</fullName>
        <shortName evidence="10">HTPA synthase</shortName>
        <ecNumber evidence="3 10">4.3.3.7</ecNumber>
    </recommendedName>
</protein>
<proteinExistence type="inferred from homology"/>
<dbReference type="InterPro" id="IPR020624">
    <property type="entry name" value="Schiff_base-form_aldolases_CS"/>
</dbReference>
<dbReference type="Proteomes" id="UP000061457">
    <property type="component" value="Chromosome II"/>
</dbReference>
<dbReference type="InterPro" id="IPR020625">
    <property type="entry name" value="Schiff_base-form_aldolases_AS"/>
</dbReference>
<dbReference type="AlphaFoldDB" id="A0A0S2K8E0"/>
<dbReference type="InterPro" id="IPR013785">
    <property type="entry name" value="Aldolase_TIM"/>
</dbReference>
<reference evidence="11 12" key="1">
    <citation type="submission" date="2015-11" db="EMBL/GenBank/DDBJ databases">
        <authorList>
            <person name="Zhang Y."/>
            <person name="Guo Z."/>
        </authorList>
    </citation>
    <scope>NUCLEOTIDE SEQUENCE [LARGE SCALE GENOMIC DNA]</scope>
    <source>
        <strain evidence="11 12">KCTC 12086</strain>
    </source>
</reference>
<dbReference type="InterPro" id="IPR005263">
    <property type="entry name" value="DapA"/>
</dbReference>
<dbReference type="EMBL" id="CP013188">
    <property type="protein sequence ID" value="ALO44618.1"/>
    <property type="molecule type" value="Genomic_DNA"/>
</dbReference>